<comment type="similarity">
    <text evidence="2">Belongs to the RdgC family.</text>
</comment>
<accession>A0A0W0TQH1</accession>
<dbReference type="PANTHER" id="PTHR38103:SF1">
    <property type="entry name" value="RECOMBINATION-ASSOCIATED PROTEIN RDGC"/>
    <property type="match status" value="1"/>
</dbReference>
<dbReference type="STRING" id="45065.Lgee_1682"/>
<evidence type="ECO:0000256" key="1">
    <source>
        <dbReference type="ARBA" id="ARBA00004453"/>
    </source>
</evidence>
<dbReference type="Proteomes" id="UP000054785">
    <property type="component" value="Unassembled WGS sequence"/>
</dbReference>
<evidence type="ECO:0000256" key="2">
    <source>
        <dbReference type="ARBA" id="ARBA00008657"/>
    </source>
</evidence>
<dbReference type="GO" id="GO:0006310">
    <property type="term" value="P:DNA recombination"/>
    <property type="evidence" value="ECO:0007669"/>
    <property type="project" value="UniProtKB-KW"/>
</dbReference>
<proteinExistence type="inferred from homology"/>
<organism evidence="6 7">
    <name type="scientific">Legionella geestiana</name>
    <dbReference type="NCBI Taxonomy" id="45065"/>
    <lineage>
        <taxon>Bacteria</taxon>
        <taxon>Pseudomonadati</taxon>
        <taxon>Pseudomonadota</taxon>
        <taxon>Gammaproteobacteria</taxon>
        <taxon>Legionellales</taxon>
        <taxon>Legionellaceae</taxon>
        <taxon>Legionella</taxon>
    </lineage>
</organism>
<dbReference type="Pfam" id="PF04381">
    <property type="entry name" value="RdgC"/>
    <property type="match status" value="1"/>
</dbReference>
<dbReference type="PATRIC" id="fig|45065.4.peg.1823"/>
<dbReference type="GO" id="GO:0000018">
    <property type="term" value="P:regulation of DNA recombination"/>
    <property type="evidence" value="ECO:0007669"/>
    <property type="project" value="TreeGrafter"/>
</dbReference>
<dbReference type="EMBL" id="LNYC01000068">
    <property type="protein sequence ID" value="KTC97906.1"/>
    <property type="molecule type" value="Genomic_DNA"/>
</dbReference>
<dbReference type="InterPro" id="IPR007476">
    <property type="entry name" value="RdgC"/>
</dbReference>
<dbReference type="AlphaFoldDB" id="A0A0W0TQH1"/>
<dbReference type="PANTHER" id="PTHR38103">
    <property type="entry name" value="RECOMBINATION-ASSOCIATED PROTEIN RDGC"/>
    <property type="match status" value="1"/>
</dbReference>
<evidence type="ECO:0000256" key="3">
    <source>
        <dbReference type="ARBA" id="ARBA00022296"/>
    </source>
</evidence>
<dbReference type="OrthoDB" id="5290530at2"/>
<evidence type="ECO:0000256" key="4">
    <source>
        <dbReference type="ARBA" id="ARBA00022490"/>
    </source>
</evidence>
<comment type="caution">
    <text evidence="6">The sequence shown here is derived from an EMBL/GenBank/DDBJ whole genome shotgun (WGS) entry which is preliminary data.</text>
</comment>
<dbReference type="GO" id="GO:0043590">
    <property type="term" value="C:bacterial nucleoid"/>
    <property type="evidence" value="ECO:0007669"/>
    <property type="project" value="TreeGrafter"/>
</dbReference>
<gene>
    <name evidence="6" type="primary">rdgC</name>
    <name evidence="6" type="ORF">Lgee_1682</name>
</gene>
<dbReference type="GO" id="GO:0003690">
    <property type="term" value="F:double-stranded DNA binding"/>
    <property type="evidence" value="ECO:0007669"/>
    <property type="project" value="TreeGrafter"/>
</dbReference>
<keyword evidence="4" id="KW-0963">Cytoplasm</keyword>
<evidence type="ECO:0000256" key="5">
    <source>
        <dbReference type="ARBA" id="ARBA00023172"/>
    </source>
</evidence>
<evidence type="ECO:0000313" key="6">
    <source>
        <dbReference type="EMBL" id="KTC97906.1"/>
    </source>
</evidence>
<keyword evidence="5" id="KW-0233">DNA recombination</keyword>
<reference evidence="6 7" key="1">
    <citation type="submission" date="2015-11" db="EMBL/GenBank/DDBJ databases">
        <title>Genomic analysis of 38 Legionella species identifies large and diverse effector repertoires.</title>
        <authorList>
            <person name="Burstein D."/>
            <person name="Amaro F."/>
            <person name="Zusman T."/>
            <person name="Lifshitz Z."/>
            <person name="Cohen O."/>
            <person name="Gilbert J.A."/>
            <person name="Pupko T."/>
            <person name="Shuman H.A."/>
            <person name="Segal G."/>
        </authorList>
    </citation>
    <scope>NUCLEOTIDE SEQUENCE [LARGE SCALE GENOMIC DNA]</scope>
    <source>
        <strain evidence="6 7">ATCC 49504</strain>
    </source>
</reference>
<keyword evidence="7" id="KW-1185">Reference proteome</keyword>
<comment type="subcellular location">
    <subcellularLocation>
        <location evidence="1">Cytoplasm</location>
        <location evidence="1">Nucleoid</location>
    </subcellularLocation>
</comment>
<dbReference type="NCBIfam" id="NF001464">
    <property type="entry name" value="PRK00321.1-5"/>
    <property type="match status" value="1"/>
</dbReference>
<sequence>MWFNNAIVFQYELEEAADLNELLAHERLKPCPPHARSVTGWMPAFADELVMEIAGCALFCMGREERILPRGVINRLLAERIEALEAQQGRRVKRAEKAQMAEDLEFELLPKSFCVQKKMQAFLDTSAKRLVVNTASGTQASQLMALLRKTIPGIRFEPLHIPDTLAQRFAAWLNDPSTLPANFALAADCQLFALDNEKKRFSCKGCELPADEVLALLDKGLAASEVSLIWNERVQFSLTTDLTLKRLKCLDYLVDEFSEIRELEEEYLQRDAELALLSGELRSLVNALLAGLTDTATETAVPEEAVV</sequence>
<evidence type="ECO:0000313" key="7">
    <source>
        <dbReference type="Proteomes" id="UP000054785"/>
    </source>
</evidence>
<dbReference type="RefSeq" id="WP_028386977.1">
    <property type="nucleotide sequence ID" value="NZ_CAAAHN010000001.1"/>
</dbReference>
<protein>
    <recommendedName>
        <fullName evidence="3">Recombination-associated protein RdgC</fullName>
    </recommendedName>
</protein>
<name>A0A0W0TQH1_9GAMM</name>